<keyword evidence="1" id="KW-0732">Signal</keyword>
<evidence type="ECO:0000313" key="4">
    <source>
        <dbReference type="Proteomes" id="UP000290660"/>
    </source>
</evidence>
<dbReference type="AlphaFoldDB" id="A0A3V8I8R1"/>
<evidence type="ECO:0000259" key="2">
    <source>
        <dbReference type="Pfam" id="PF03992"/>
    </source>
</evidence>
<accession>A0A3V8I8R1</accession>
<dbReference type="EMBL" id="RSEO01000038">
    <property type="protein sequence ID" value="RXQ25995.1"/>
    <property type="molecule type" value="Genomic_DNA"/>
</dbReference>
<dbReference type="InterPro" id="IPR007138">
    <property type="entry name" value="ABM_dom"/>
</dbReference>
<feature type="chain" id="PRO_5030087625" description="ABM domain-containing protein" evidence="1">
    <location>
        <begin position="23"/>
        <end position="254"/>
    </location>
</feature>
<dbReference type="Gene3D" id="3.30.70.100">
    <property type="match status" value="2"/>
</dbReference>
<dbReference type="SUPFAM" id="SSF54909">
    <property type="entry name" value="Dimeric alpha+beta barrel"/>
    <property type="match status" value="2"/>
</dbReference>
<name>A0A3V8I8R1_SALER</name>
<dbReference type="Proteomes" id="UP000290660">
    <property type="component" value="Unassembled WGS sequence"/>
</dbReference>
<proteinExistence type="predicted"/>
<evidence type="ECO:0000313" key="3">
    <source>
        <dbReference type="EMBL" id="RXQ25995.1"/>
    </source>
</evidence>
<gene>
    <name evidence="3" type="ORF">EI538_22005</name>
</gene>
<organism evidence="3 4">
    <name type="scientific">Salmonella enterica</name>
    <name type="common">Salmonella choleraesuis</name>
    <dbReference type="NCBI Taxonomy" id="28901"/>
    <lineage>
        <taxon>Bacteria</taxon>
        <taxon>Pseudomonadati</taxon>
        <taxon>Pseudomonadota</taxon>
        <taxon>Gammaproteobacteria</taxon>
        <taxon>Enterobacterales</taxon>
        <taxon>Enterobacteriaceae</taxon>
        <taxon>Salmonella</taxon>
    </lineage>
</organism>
<dbReference type="Pfam" id="PF03992">
    <property type="entry name" value="ABM"/>
    <property type="match status" value="1"/>
</dbReference>
<dbReference type="InterPro" id="IPR011008">
    <property type="entry name" value="Dimeric_a/b-barrel"/>
</dbReference>
<feature type="signal peptide" evidence="1">
    <location>
        <begin position="1"/>
        <end position="22"/>
    </location>
</feature>
<sequence>MIKNLSQLLLIAFLITSGSALAATSPEIKQPDAPITAITSINVSPGDIDSAVKAWDSRTASLTKAPGFISATLYQSVLPDHPWPLIEVAQWQSYTTWTKAHDNADRNLLTGFYRPAVAYVNFTARQEGQTSEALLDRVKKDPAFSHPGAPFVFINLMEMTPKDATTFIADWKIRSQLTRQQAGSMNATLYRAVLPDERYSIINVSQWQSYNAFVDAQNDPTYSRQLQNNLNQTSSIKLIRGFFRPVAYQIQTYD</sequence>
<evidence type="ECO:0000256" key="1">
    <source>
        <dbReference type="SAM" id="SignalP"/>
    </source>
</evidence>
<reference evidence="3 4" key="1">
    <citation type="submission" date="2018-12" db="EMBL/GenBank/DDBJ databases">
        <title>Identification of serotype of rogose Salmonella by whole genome sequencing.</title>
        <authorList>
            <person name="Sacchi C.T."/>
            <person name="Goncalves C.R."/>
            <person name="Tiba-Casas M.R."/>
        </authorList>
    </citation>
    <scope>NUCLEOTIDE SEQUENCE [LARGE SCALE GENOMIC DNA]</scope>
    <source>
        <strain evidence="3 4">169_17</strain>
    </source>
</reference>
<dbReference type="RefSeq" id="WP_127173942.1">
    <property type="nucleotide sequence ID" value="NZ_JASMSH010000030.1"/>
</dbReference>
<protein>
    <recommendedName>
        <fullName evidence="2">ABM domain-containing protein</fullName>
    </recommendedName>
</protein>
<comment type="caution">
    <text evidence="3">The sequence shown here is derived from an EMBL/GenBank/DDBJ whole genome shotgun (WGS) entry which is preliminary data.</text>
</comment>
<feature type="domain" description="ABM" evidence="2">
    <location>
        <begin position="34"/>
        <end position="96"/>
    </location>
</feature>